<keyword evidence="1" id="KW-0430">Lectin</keyword>
<dbReference type="SUPFAM" id="SSF49899">
    <property type="entry name" value="Concanavalin A-like lectins/glucanases"/>
    <property type="match status" value="1"/>
</dbReference>
<evidence type="ECO:0000313" key="1">
    <source>
        <dbReference type="EMBL" id="SFP52547.1"/>
    </source>
</evidence>
<dbReference type="GO" id="GO:0030246">
    <property type="term" value="F:carbohydrate binding"/>
    <property type="evidence" value="ECO:0007669"/>
    <property type="project" value="UniProtKB-KW"/>
</dbReference>
<dbReference type="Proteomes" id="UP000182025">
    <property type="component" value="Unassembled WGS sequence"/>
</dbReference>
<dbReference type="Gene3D" id="2.60.120.200">
    <property type="match status" value="1"/>
</dbReference>
<dbReference type="OrthoDB" id="6883378at2"/>
<dbReference type="EMBL" id="FOXK01000003">
    <property type="protein sequence ID" value="SFP52547.1"/>
    <property type="molecule type" value="Genomic_DNA"/>
</dbReference>
<reference evidence="2" key="1">
    <citation type="submission" date="2016-10" db="EMBL/GenBank/DDBJ databases">
        <authorList>
            <person name="Varghese N."/>
            <person name="Submissions S."/>
        </authorList>
    </citation>
    <scope>NUCLEOTIDE SEQUENCE [LARGE SCALE GENOMIC DNA]</scope>
    <source>
        <strain evidence="2">JCM 15604</strain>
    </source>
</reference>
<organism evidence="1 2">
    <name type="scientific">Ectopseudomonas toyotomiensis</name>
    <dbReference type="NCBI Taxonomy" id="554344"/>
    <lineage>
        <taxon>Bacteria</taxon>
        <taxon>Pseudomonadati</taxon>
        <taxon>Pseudomonadota</taxon>
        <taxon>Gammaproteobacteria</taxon>
        <taxon>Pseudomonadales</taxon>
        <taxon>Pseudomonadaceae</taxon>
        <taxon>Ectopseudomonas</taxon>
    </lineage>
</organism>
<evidence type="ECO:0000313" key="2">
    <source>
        <dbReference type="Proteomes" id="UP000182025"/>
    </source>
</evidence>
<dbReference type="AlphaFoldDB" id="A0A1I5R2I5"/>
<name>A0A1I5R2I5_9GAMM</name>
<dbReference type="Pfam" id="PF13385">
    <property type="entry name" value="Laminin_G_3"/>
    <property type="match status" value="1"/>
</dbReference>
<dbReference type="InterPro" id="IPR013320">
    <property type="entry name" value="ConA-like_dom_sf"/>
</dbReference>
<dbReference type="RefSeq" id="WP_074914204.1">
    <property type="nucleotide sequence ID" value="NZ_FOXK01000003.1"/>
</dbReference>
<proteinExistence type="predicted"/>
<protein>
    <submittedName>
        <fullName evidence="1">Concanavalin A-like lectin/glucanases superfamily protein</fullName>
    </submittedName>
</protein>
<accession>A0A1I5R2I5</accession>
<gene>
    <name evidence="1" type="ORF">SAMN05216177_103251</name>
</gene>
<keyword evidence="2" id="KW-1185">Reference proteome</keyword>
<sequence length="227" mass="23797">MTMVLNPYSFSPTSGGGDPLWGSVSSLLPFSGVDGATTFPDSAGRTWARNGAVEVDTAFSKFGSSGLFGGGRLDCSDAAVSIGTGDFTVETFFRGTQFGSAGGGTLIDNRAGTVTTNLVLFQPNSTSSLVFFANGATRVTTTSLSNGVFYHVAICRASGVTRVFIDGVQQGSNYIDSNNYTFSILRLGQNLLGSSPFLGHLEQFRLTKSARYTANFTPPASPFPNSL</sequence>